<dbReference type="AlphaFoldDB" id="A0A1G4AYR8"/>
<name>A0A1G4AYR8_9PEZI</name>
<evidence type="ECO:0000313" key="2">
    <source>
        <dbReference type="EMBL" id="OHE94182.1"/>
    </source>
</evidence>
<evidence type="ECO:0000256" key="1">
    <source>
        <dbReference type="SAM" id="MobiDB-lite"/>
    </source>
</evidence>
<dbReference type="RefSeq" id="XP_022471345.1">
    <property type="nucleotide sequence ID" value="XM_022622148.1"/>
</dbReference>
<accession>A0A1G4AYR8</accession>
<sequence length="181" mass="19733">MSNSPFHVAQANDCGVLPRRDSKPEDVKWLTPFENHYWGQVCKYSEDANSLIYIDAFFSDVNALRASLSKSRARSRRVSTTNSRPRWTTSSDSRRTRPPRRARWSCRPSSATSAVTWRVATTGVPPNCITTSLGGGPGPHGFGAVLYIDITAGTTTVVACWPDQVKGRAVSFPPFGGRAGG</sequence>
<protein>
    <submittedName>
        <fullName evidence="2">Uncharacterized protein</fullName>
    </submittedName>
</protein>
<dbReference type="Proteomes" id="UP000176998">
    <property type="component" value="Unassembled WGS sequence"/>
</dbReference>
<keyword evidence="3" id="KW-1185">Reference proteome</keyword>
<dbReference type="STRING" id="1209926.A0A1G4AYR8"/>
<dbReference type="GeneID" id="34563658"/>
<proteinExistence type="predicted"/>
<gene>
    <name evidence="2" type="ORF">CORC01_10520</name>
</gene>
<evidence type="ECO:0000313" key="3">
    <source>
        <dbReference type="Proteomes" id="UP000176998"/>
    </source>
</evidence>
<feature type="compositionally biased region" description="Low complexity" evidence="1">
    <location>
        <begin position="78"/>
        <end position="91"/>
    </location>
</feature>
<comment type="caution">
    <text evidence="2">The sequence shown here is derived from an EMBL/GenBank/DDBJ whole genome shotgun (WGS) entry which is preliminary data.</text>
</comment>
<reference evidence="2 3" key="1">
    <citation type="submission" date="2016-09" db="EMBL/GenBank/DDBJ databases">
        <authorList>
            <person name="Capua I."/>
            <person name="De Benedictis P."/>
            <person name="Joannis T."/>
            <person name="Lombin L.H."/>
            <person name="Cattoli G."/>
        </authorList>
    </citation>
    <scope>NUCLEOTIDE SEQUENCE [LARGE SCALE GENOMIC DNA]</scope>
    <source>
        <strain evidence="2 3">IMI 309357</strain>
    </source>
</reference>
<organism evidence="2 3">
    <name type="scientific">Colletotrichum orchidophilum</name>
    <dbReference type="NCBI Taxonomy" id="1209926"/>
    <lineage>
        <taxon>Eukaryota</taxon>
        <taxon>Fungi</taxon>
        <taxon>Dikarya</taxon>
        <taxon>Ascomycota</taxon>
        <taxon>Pezizomycotina</taxon>
        <taxon>Sordariomycetes</taxon>
        <taxon>Hypocreomycetidae</taxon>
        <taxon>Glomerellales</taxon>
        <taxon>Glomerellaceae</taxon>
        <taxon>Colletotrichum</taxon>
    </lineage>
</organism>
<feature type="region of interest" description="Disordered" evidence="1">
    <location>
        <begin position="72"/>
        <end position="105"/>
    </location>
</feature>
<dbReference type="EMBL" id="MJBS01000105">
    <property type="protein sequence ID" value="OHE94182.1"/>
    <property type="molecule type" value="Genomic_DNA"/>
</dbReference>